<dbReference type="InterPro" id="IPR025668">
    <property type="entry name" value="Tnp_DDE_dom"/>
</dbReference>
<accession>A0A1V2IFJ7</accession>
<evidence type="ECO:0000259" key="1">
    <source>
        <dbReference type="Pfam" id="PF13701"/>
    </source>
</evidence>
<evidence type="ECO:0000313" key="3">
    <source>
        <dbReference type="Proteomes" id="UP000188929"/>
    </source>
</evidence>
<gene>
    <name evidence="2" type="ORF">BL253_07500</name>
</gene>
<evidence type="ECO:0000313" key="2">
    <source>
        <dbReference type="EMBL" id="ONH31958.1"/>
    </source>
</evidence>
<dbReference type="AlphaFoldDB" id="A0A1V2IFJ7"/>
<dbReference type="Proteomes" id="UP000188929">
    <property type="component" value="Unassembled WGS sequence"/>
</dbReference>
<name>A0A1V2IFJ7_9ACTN</name>
<reference evidence="3" key="1">
    <citation type="submission" date="2016-10" db="EMBL/GenBank/DDBJ databases">
        <title>Frankia sp. NRRL B-16386 Genome sequencing.</title>
        <authorList>
            <person name="Ghodhbane-Gtari F."/>
            <person name="Swanson E."/>
            <person name="Gueddou A."/>
            <person name="Hezbri K."/>
            <person name="Ktari K."/>
            <person name="Nouioui I."/>
            <person name="Morris K."/>
            <person name="Simpson S."/>
            <person name="Abebe-Akele F."/>
            <person name="Thomas K."/>
            <person name="Gtari M."/>
            <person name="Tisa L.S."/>
        </authorList>
    </citation>
    <scope>NUCLEOTIDE SEQUENCE [LARGE SCALE GENOMIC DNA]</scope>
    <source>
        <strain evidence="3">NRRL B-16386</strain>
    </source>
</reference>
<organism evidence="2 3">
    <name type="scientific">Pseudofrankia asymbiotica</name>
    <dbReference type="NCBI Taxonomy" id="1834516"/>
    <lineage>
        <taxon>Bacteria</taxon>
        <taxon>Bacillati</taxon>
        <taxon>Actinomycetota</taxon>
        <taxon>Actinomycetes</taxon>
        <taxon>Frankiales</taxon>
        <taxon>Frankiaceae</taxon>
        <taxon>Pseudofrankia</taxon>
    </lineage>
</organism>
<sequence>MKITALYPSVRVDAAGRGIVSHAGGLMMTETVRASGLGQALSAALAPWRPGRAVHDPGKVLCDLALSLALGGDCLANVSLLRAEPAVFGRVASDPTVSRTVDRLAVDVEKALKAVDAARALARARVWELAGRHAPHAEVCAENPLVVDLDATLVTAHSEKEKADRTWKKGSGFHPLWAFAEPRQRRVG</sequence>
<feature type="domain" description="Transposase DDE" evidence="1">
    <location>
        <begin position="7"/>
        <end position="180"/>
    </location>
</feature>
<protein>
    <recommendedName>
        <fullName evidence="1">Transposase DDE domain-containing protein</fullName>
    </recommendedName>
</protein>
<dbReference type="Pfam" id="PF13701">
    <property type="entry name" value="DDE_Tnp_1_4"/>
    <property type="match status" value="1"/>
</dbReference>
<comment type="caution">
    <text evidence="2">The sequence shown here is derived from an EMBL/GenBank/DDBJ whole genome shotgun (WGS) entry which is preliminary data.</text>
</comment>
<dbReference type="STRING" id="1834516.BL253_07500"/>
<proteinExistence type="predicted"/>
<dbReference type="EMBL" id="MOMC01000014">
    <property type="protein sequence ID" value="ONH31958.1"/>
    <property type="molecule type" value="Genomic_DNA"/>
</dbReference>
<keyword evidence="3" id="KW-1185">Reference proteome</keyword>